<keyword evidence="2" id="KW-1185">Reference proteome</keyword>
<evidence type="ECO:0000313" key="1">
    <source>
        <dbReference type="EMBL" id="SHI00335.1"/>
    </source>
</evidence>
<gene>
    <name evidence="1" type="ORF">SAMN02745180_01716</name>
</gene>
<dbReference type="InterPro" id="IPR027417">
    <property type="entry name" value="P-loop_NTPase"/>
</dbReference>
<name>A0A1M5XKE3_9FIRM</name>
<dbReference type="RefSeq" id="WP_072744383.1">
    <property type="nucleotide sequence ID" value="NZ_FQXR01000007.1"/>
</dbReference>
<reference evidence="1 2" key="1">
    <citation type="submission" date="2016-11" db="EMBL/GenBank/DDBJ databases">
        <authorList>
            <person name="Jaros S."/>
            <person name="Januszkiewicz K."/>
            <person name="Wedrychowicz H."/>
        </authorList>
    </citation>
    <scope>NUCLEOTIDE SEQUENCE [LARGE SCALE GENOMIC DNA]</scope>
    <source>
        <strain evidence="1 2">DSM 13106</strain>
    </source>
</reference>
<organism evidence="1 2">
    <name type="scientific">Sporanaerobacter acetigenes DSM 13106</name>
    <dbReference type="NCBI Taxonomy" id="1123281"/>
    <lineage>
        <taxon>Bacteria</taxon>
        <taxon>Bacillati</taxon>
        <taxon>Bacillota</taxon>
        <taxon>Tissierellia</taxon>
        <taxon>Tissierellales</taxon>
        <taxon>Sporanaerobacteraceae</taxon>
        <taxon>Sporanaerobacter</taxon>
    </lineage>
</organism>
<dbReference type="OrthoDB" id="2380879at2"/>
<evidence type="ECO:0008006" key="3">
    <source>
        <dbReference type="Google" id="ProtNLM"/>
    </source>
</evidence>
<dbReference type="Proteomes" id="UP000184389">
    <property type="component" value="Unassembled WGS sequence"/>
</dbReference>
<dbReference type="EMBL" id="FQXR01000007">
    <property type="protein sequence ID" value="SHI00335.1"/>
    <property type="molecule type" value="Genomic_DNA"/>
</dbReference>
<evidence type="ECO:0000313" key="2">
    <source>
        <dbReference type="Proteomes" id="UP000184389"/>
    </source>
</evidence>
<proteinExistence type="predicted"/>
<protein>
    <recommendedName>
        <fullName evidence="3">ATPase</fullName>
    </recommendedName>
</protein>
<dbReference type="AlphaFoldDB" id="A0A1M5XKE3"/>
<accession>A0A1M5XKE3</accession>
<dbReference type="Gene3D" id="3.40.50.300">
    <property type="entry name" value="P-loop containing nucleotide triphosphate hydrolases"/>
    <property type="match status" value="1"/>
</dbReference>
<dbReference type="SUPFAM" id="SSF52540">
    <property type="entry name" value="P-loop containing nucleoside triphosphate hydrolases"/>
    <property type="match status" value="1"/>
</dbReference>
<dbReference type="STRING" id="1123281.SAMN02745180_01716"/>
<sequence length="218" mass="25133">MIDNSFELEKKISDLKNYLSRESGKKDKILEQIDHNVKTISEIEKNIELLEKVNILLQKTSEYAREQAKKQIEIIVTNCLQYVFDADMEFKVEIEELYGKPNAEFYVVSKINEELIKTKPELSRGGGIVDIISLALRMSFLQIHKPLIEGPLILDEPAKHVSEEYIFNVADFLKRTSDMFDRQIIMVTHNNHLSSISTNAYRVHLNGSKSMVEKVTSN</sequence>